<name>G4N3R8_PYRO7</name>
<dbReference type="KEGG" id="mgr:MGG_05870"/>
<dbReference type="VEuPathDB" id="FungiDB:MGG_05870"/>
<organism evidence="2 3">
    <name type="scientific">Pyricularia oryzae (strain 70-15 / ATCC MYA-4617 / FGSC 8958)</name>
    <name type="common">Rice blast fungus</name>
    <name type="synonym">Magnaporthe oryzae</name>
    <dbReference type="NCBI Taxonomy" id="242507"/>
    <lineage>
        <taxon>Eukaryota</taxon>
        <taxon>Fungi</taxon>
        <taxon>Dikarya</taxon>
        <taxon>Ascomycota</taxon>
        <taxon>Pezizomycotina</taxon>
        <taxon>Sordariomycetes</taxon>
        <taxon>Sordariomycetidae</taxon>
        <taxon>Magnaporthales</taxon>
        <taxon>Pyriculariaceae</taxon>
        <taxon>Pyricularia</taxon>
    </lineage>
</organism>
<evidence type="ECO:0000313" key="2">
    <source>
        <dbReference type="EMBL" id="EHA51892.1"/>
    </source>
</evidence>
<feature type="compositionally biased region" description="Polar residues" evidence="1">
    <location>
        <begin position="1"/>
        <end position="15"/>
    </location>
</feature>
<proteinExistence type="predicted"/>
<dbReference type="AlphaFoldDB" id="G4N3R8"/>
<dbReference type="EMBL" id="CM001233">
    <property type="protein sequence ID" value="EHA51892.1"/>
    <property type="molecule type" value="Genomic_DNA"/>
</dbReference>
<dbReference type="OMA" id="ELIWALT"/>
<evidence type="ECO:0000313" key="3">
    <source>
        <dbReference type="Proteomes" id="UP000009058"/>
    </source>
</evidence>
<dbReference type="InParanoid" id="G4N3R8"/>
<accession>G4N3R8</accession>
<feature type="region of interest" description="Disordered" evidence="1">
    <location>
        <begin position="190"/>
        <end position="211"/>
    </location>
</feature>
<dbReference type="Proteomes" id="UP000009058">
    <property type="component" value="Chromosome 3"/>
</dbReference>
<dbReference type="RefSeq" id="XP_003711699.1">
    <property type="nucleotide sequence ID" value="XM_003711651.1"/>
</dbReference>
<protein>
    <submittedName>
        <fullName evidence="2">Uncharacterized protein</fullName>
    </submittedName>
</protein>
<dbReference type="HOGENOM" id="CLU_1098673_0_0_1"/>
<sequence length="253" mass="28317">MAGWPTQRNMWQTGDSAEKAADEENDEVLCRPPRVSTATEAGSWQYSEDALAKTVECSRLVTPGRRLLVLLDEAGRAFTGYKDDCTAPQGLESYHVVRWLHDWRMNREGKLDEDELIWALTGKQTRFSGTLVQMISNMKLAQDKLLRQYALAEKLYGSLGAIRAVASSVEIRSNIQDHLLLSSGKRGAQRMGATEEVPKAQDQAGKAHTQISTGSENCLVRDRTQIEFDRWSEDVAAKKETWAAMKAKRKAAE</sequence>
<reference key="2">
    <citation type="submission" date="2011-05" db="EMBL/GenBank/DDBJ databases">
        <title>The Genome Sequence of Magnaporthe oryzae 70-15.</title>
        <authorList>
            <consortium name="The Broad Institute Genome Sequencing Platform"/>
            <person name="Ma L.-J."/>
            <person name="Dead R."/>
            <person name="Young S.K."/>
            <person name="Zeng Q."/>
            <person name="Gargeya S."/>
            <person name="Fitzgerald M."/>
            <person name="Haas B."/>
            <person name="Abouelleil A."/>
            <person name="Alvarado L."/>
            <person name="Arachchi H.M."/>
            <person name="Berlin A."/>
            <person name="Brown A."/>
            <person name="Chapman S.B."/>
            <person name="Chen Z."/>
            <person name="Dunbar C."/>
            <person name="Freedman E."/>
            <person name="Gearin G."/>
            <person name="Gellesch M."/>
            <person name="Goldberg J."/>
            <person name="Griggs A."/>
            <person name="Gujja S."/>
            <person name="Heiman D."/>
            <person name="Howarth C."/>
            <person name="Larson L."/>
            <person name="Lui A."/>
            <person name="MacDonald P.J.P."/>
            <person name="Mehta T."/>
            <person name="Montmayeur A."/>
            <person name="Murphy C."/>
            <person name="Neiman D."/>
            <person name="Pearson M."/>
            <person name="Priest M."/>
            <person name="Roberts A."/>
            <person name="Saif S."/>
            <person name="Shea T."/>
            <person name="Shenoy N."/>
            <person name="Sisk P."/>
            <person name="Stolte C."/>
            <person name="Sykes S."/>
            <person name="Yandava C."/>
            <person name="Wortman J."/>
            <person name="Nusbaum C."/>
            <person name="Birren B."/>
        </authorList>
    </citation>
    <scope>NUCLEOTIDE SEQUENCE</scope>
    <source>
        <strain>70-15</strain>
    </source>
</reference>
<gene>
    <name evidence="2" type="ORF">MGG_05870</name>
</gene>
<reference evidence="2 3" key="1">
    <citation type="journal article" date="2005" name="Nature">
        <title>The genome sequence of the rice blast fungus Magnaporthe grisea.</title>
        <authorList>
            <person name="Dean R.A."/>
            <person name="Talbot N.J."/>
            <person name="Ebbole D.J."/>
            <person name="Farman M.L."/>
            <person name="Mitchell T.K."/>
            <person name="Orbach M.J."/>
            <person name="Thon M."/>
            <person name="Kulkarni R."/>
            <person name="Xu J.R."/>
            <person name="Pan H."/>
            <person name="Read N.D."/>
            <person name="Lee Y.H."/>
            <person name="Carbone I."/>
            <person name="Brown D."/>
            <person name="Oh Y.Y."/>
            <person name="Donofrio N."/>
            <person name="Jeong J.S."/>
            <person name="Soanes D.M."/>
            <person name="Djonovic S."/>
            <person name="Kolomiets E."/>
            <person name="Rehmeyer C."/>
            <person name="Li W."/>
            <person name="Harding M."/>
            <person name="Kim S."/>
            <person name="Lebrun M.H."/>
            <person name="Bohnert H."/>
            <person name="Coughlan S."/>
            <person name="Butler J."/>
            <person name="Calvo S."/>
            <person name="Ma L.J."/>
            <person name="Nicol R."/>
            <person name="Purcell S."/>
            <person name="Nusbaum C."/>
            <person name="Galagan J.E."/>
            <person name="Birren B.W."/>
        </authorList>
    </citation>
    <scope>NUCLEOTIDE SEQUENCE [LARGE SCALE GENOMIC DNA]</scope>
    <source>
        <strain evidence="3">70-15 / ATCC MYA-4617 / FGSC 8958</strain>
    </source>
</reference>
<evidence type="ECO:0000256" key="1">
    <source>
        <dbReference type="SAM" id="MobiDB-lite"/>
    </source>
</evidence>
<dbReference type="OrthoDB" id="10314625at2759"/>
<keyword evidence="3" id="KW-1185">Reference proteome</keyword>
<feature type="region of interest" description="Disordered" evidence="1">
    <location>
        <begin position="1"/>
        <end position="26"/>
    </location>
</feature>
<dbReference type="GeneID" id="2684105"/>